<comment type="subcellular location">
    <subcellularLocation>
        <location evidence="1">Secreted</location>
    </subcellularLocation>
</comment>
<evidence type="ECO:0000256" key="1">
    <source>
        <dbReference type="ARBA" id="ARBA00004613"/>
    </source>
</evidence>
<feature type="region of interest" description="Disordered" evidence="5">
    <location>
        <begin position="636"/>
        <end position="720"/>
    </location>
</feature>
<dbReference type="SUPFAM" id="SSF103647">
    <property type="entry name" value="TSP type-3 repeat"/>
    <property type="match status" value="6"/>
</dbReference>
<dbReference type="PANTHER" id="PTHR10199:SF119">
    <property type="entry name" value="RE20510P"/>
    <property type="match status" value="1"/>
</dbReference>
<dbReference type="InterPro" id="IPR003367">
    <property type="entry name" value="Thrombospondin_3-like_rpt"/>
</dbReference>
<feature type="region of interest" description="Disordered" evidence="5">
    <location>
        <begin position="366"/>
        <end position="521"/>
    </location>
</feature>
<dbReference type="PROSITE" id="PS50041">
    <property type="entry name" value="C_TYPE_LECTIN_2"/>
    <property type="match status" value="1"/>
</dbReference>
<feature type="compositionally biased region" description="Acidic residues" evidence="5">
    <location>
        <begin position="175"/>
        <end position="198"/>
    </location>
</feature>
<dbReference type="InterPro" id="IPR028974">
    <property type="entry name" value="TSP_type-3_rpt"/>
</dbReference>
<proteinExistence type="predicted"/>
<dbReference type="AlphaFoldDB" id="A0A520MC31"/>
<dbReference type="Pfam" id="PF00059">
    <property type="entry name" value="Lectin_C"/>
    <property type="match status" value="1"/>
</dbReference>
<gene>
    <name evidence="8" type="ORF">EVB03_09485</name>
</gene>
<evidence type="ECO:0000256" key="2">
    <source>
        <dbReference type="ARBA" id="ARBA00022525"/>
    </source>
</evidence>
<evidence type="ECO:0000256" key="3">
    <source>
        <dbReference type="ARBA" id="ARBA00022729"/>
    </source>
</evidence>
<dbReference type="InterPro" id="IPR016186">
    <property type="entry name" value="C-type_lectin-like/link_sf"/>
</dbReference>
<feature type="compositionally biased region" description="Acidic residues" evidence="5">
    <location>
        <begin position="429"/>
        <end position="457"/>
    </location>
</feature>
<dbReference type="Gene3D" id="3.10.100.10">
    <property type="entry name" value="Mannose-Binding Protein A, subunit A"/>
    <property type="match status" value="1"/>
</dbReference>
<feature type="compositionally biased region" description="Acidic residues" evidence="5">
    <location>
        <begin position="681"/>
        <end position="697"/>
    </location>
</feature>
<dbReference type="GO" id="GO:0007155">
    <property type="term" value="P:cell adhesion"/>
    <property type="evidence" value="ECO:0007669"/>
    <property type="project" value="InterPro"/>
</dbReference>
<dbReference type="InterPro" id="IPR059100">
    <property type="entry name" value="TSP3_bac"/>
</dbReference>
<feature type="compositionally biased region" description="Acidic residues" evidence="5">
    <location>
        <begin position="465"/>
        <end position="480"/>
    </location>
</feature>
<comment type="caution">
    <text evidence="8">The sequence shown here is derived from an EMBL/GenBank/DDBJ whole genome shotgun (WGS) entry which is preliminary data.</text>
</comment>
<keyword evidence="2" id="KW-0964">Secreted</keyword>
<evidence type="ECO:0000256" key="6">
    <source>
        <dbReference type="SAM" id="SignalP"/>
    </source>
</evidence>
<reference evidence="8 9" key="1">
    <citation type="submission" date="2019-02" db="EMBL/GenBank/DDBJ databases">
        <title>Prokaryotic population dynamics and viral predation in marine succession experiment using metagenomics: the confinement effect.</title>
        <authorList>
            <person name="Haro-Moreno J.M."/>
            <person name="Rodriguez-Valera F."/>
            <person name="Lopez-Perez M."/>
        </authorList>
    </citation>
    <scope>NUCLEOTIDE SEQUENCE [LARGE SCALE GENOMIC DNA]</scope>
    <source>
        <strain evidence="8">MED-G170</strain>
    </source>
</reference>
<keyword evidence="4" id="KW-0106">Calcium</keyword>
<dbReference type="Pfam" id="PF02412">
    <property type="entry name" value="TSP_3"/>
    <property type="match status" value="2"/>
</dbReference>
<feature type="signal peptide" evidence="6">
    <location>
        <begin position="1"/>
        <end position="24"/>
    </location>
</feature>
<dbReference type="InterPro" id="IPR001304">
    <property type="entry name" value="C-type_lectin-like"/>
</dbReference>
<feature type="compositionally biased region" description="Polar residues" evidence="5">
    <location>
        <begin position="50"/>
        <end position="62"/>
    </location>
</feature>
<feature type="domain" description="C-type lectin" evidence="7">
    <location>
        <begin position="218"/>
        <end position="328"/>
    </location>
</feature>
<dbReference type="InterPro" id="IPR016187">
    <property type="entry name" value="CTDL_fold"/>
</dbReference>
<dbReference type="Pfam" id="PF18884">
    <property type="entry name" value="TSP3_bac"/>
    <property type="match status" value="2"/>
</dbReference>
<dbReference type="PANTHER" id="PTHR10199">
    <property type="entry name" value="THROMBOSPONDIN"/>
    <property type="match status" value="1"/>
</dbReference>
<feature type="chain" id="PRO_5021709928" description="C-type lectin domain-containing protein" evidence="6">
    <location>
        <begin position="25"/>
        <end position="880"/>
    </location>
</feature>
<dbReference type="Gene3D" id="4.10.1080.10">
    <property type="entry name" value="TSP type-3 repeat"/>
    <property type="match status" value="4"/>
</dbReference>
<name>A0A520MC31_9GAMM</name>
<feature type="compositionally biased region" description="Acidic residues" evidence="5">
    <location>
        <begin position="137"/>
        <end position="163"/>
    </location>
</feature>
<evidence type="ECO:0000256" key="5">
    <source>
        <dbReference type="SAM" id="MobiDB-lite"/>
    </source>
</evidence>
<dbReference type="SMART" id="SM00034">
    <property type="entry name" value="CLECT"/>
    <property type="match status" value="1"/>
</dbReference>
<evidence type="ECO:0000313" key="9">
    <source>
        <dbReference type="Proteomes" id="UP000315889"/>
    </source>
</evidence>
<evidence type="ECO:0000256" key="4">
    <source>
        <dbReference type="ARBA" id="ARBA00022837"/>
    </source>
</evidence>
<accession>A0A520MC31</accession>
<sequence length="880" mass="93523">MSLIAIRSILLVGMSFMLMSNASADVGVFGTSRFGSAQWAEPLDTDNDGVSDSNDVFPNDPTETSDFDGDGIGDNADPDDDNDGVADVSDALPFDATESVDTDDDGIGNNADTDDDNDGLSDAEEGELGTDPLLIDTDSDGVNDLEDEYPLDPNESADSDGDGVADGVDAFPNDASEDTDTDGDGEGNNADIDDDNDGISDLLDPEPLIDNTAELEKYELVKIEKSYSLASTYAAERGAHLATISSEKENALVYAIVSKAFSESPWTFRDVNDGGGIAYVWLGGSDSTQEGTWTWETDEAFSYTNWGSAEPDNYNDNQDSLAMGLEDWPYWLAGTNNTYGKASEWNDISEDNTIFFVMETEGPVVDTDGDGIIDSIDAFPNDPTETTDSDSDGVGDNADAFPNDASETTDSDGDGVGDNSDWAPNDWTETADSDGDGVGDNADEFPDDSTEQLDTDGDGIGNNTDTDDDGDGIPDVEDYYPLDPLNFRDTDGDGVDDLFDFDDDNDGVPDSSDPHPLDPSLPFTERHIVAYGEFTGTWDGDYSVPGADFESGITNSSDLDVEIKSWQILDGENIEKTSISSNIASDGVLSSGESTAFIARFTSSGILSPVSAVYTLVNPNTGDYFTKVVKFTPQGIDRDGDGVLDEDDLYPDNVNEWVDSDGDGIGDNQDQVPSDPKDYLDSDNDGVGDSSDPDIDGDGVINTEDPFPNQAEYSVDSDGDGMPDAWETRYNLNPNDPSDAALDEDGDGITNLNEFLAGTPPSGSLDIDGNGQYDALTDGLLLLRGMFGLTDSALIAGTVSSDALYSTSEEIQSQISLLGDLADIDGNGDIDALTDGLLTLRYLFGLEGDSLIAGVIAENATRSNATEIEVYLETLTPDIQ</sequence>
<feature type="compositionally biased region" description="Acidic residues" evidence="5">
    <location>
        <begin position="63"/>
        <end position="84"/>
    </location>
</feature>
<keyword evidence="3 6" id="KW-0732">Signal</keyword>
<protein>
    <recommendedName>
        <fullName evidence="7">C-type lectin domain-containing protein</fullName>
    </recommendedName>
</protein>
<feature type="compositionally biased region" description="Low complexity" evidence="5">
    <location>
        <begin position="165"/>
        <end position="174"/>
    </location>
</feature>
<feature type="compositionally biased region" description="Acidic residues" evidence="5">
    <location>
        <begin position="492"/>
        <end position="507"/>
    </location>
</feature>
<dbReference type="EMBL" id="SHBP01000024">
    <property type="protein sequence ID" value="RZO18785.1"/>
    <property type="molecule type" value="Genomic_DNA"/>
</dbReference>
<organism evidence="8 9">
    <name type="scientific">SAR92 clade bacterium</name>
    <dbReference type="NCBI Taxonomy" id="2315479"/>
    <lineage>
        <taxon>Bacteria</taxon>
        <taxon>Pseudomonadati</taxon>
        <taxon>Pseudomonadota</taxon>
        <taxon>Gammaproteobacteria</taxon>
        <taxon>Cellvibrionales</taxon>
        <taxon>Porticoccaceae</taxon>
        <taxon>SAR92 clade</taxon>
    </lineage>
</organism>
<feature type="region of interest" description="Disordered" evidence="5">
    <location>
        <begin position="40"/>
        <end position="206"/>
    </location>
</feature>
<dbReference type="Proteomes" id="UP000315889">
    <property type="component" value="Unassembled WGS sequence"/>
</dbReference>
<evidence type="ECO:0000259" key="7">
    <source>
        <dbReference type="PROSITE" id="PS50041"/>
    </source>
</evidence>
<dbReference type="GO" id="GO:0005509">
    <property type="term" value="F:calcium ion binding"/>
    <property type="evidence" value="ECO:0007669"/>
    <property type="project" value="InterPro"/>
</dbReference>
<evidence type="ECO:0000313" key="8">
    <source>
        <dbReference type="EMBL" id="RZO18785.1"/>
    </source>
</evidence>
<dbReference type="SUPFAM" id="SSF56436">
    <property type="entry name" value="C-type lectin-like"/>
    <property type="match status" value="1"/>
</dbReference>
<feature type="compositionally biased region" description="Acidic residues" evidence="5">
    <location>
        <begin position="98"/>
        <end position="128"/>
    </location>
</feature>